<protein>
    <submittedName>
        <fullName evidence="3">Uncharacterized protein</fullName>
    </submittedName>
</protein>
<dbReference type="EMBL" id="LR797099">
    <property type="protein sequence ID" value="CAB4186632.1"/>
    <property type="molecule type" value="Genomic_DNA"/>
</dbReference>
<dbReference type="EMBL" id="LR796758">
    <property type="protein sequence ID" value="CAB4164076.1"/>
    <property type="molecule type" value="Genomic_DNA"/>
</dbReference>
<sequence length="432" mass="47960">MPRLSMYRPNRTADYQFLDRTIKEMYTIGGADFYIHKYLGPIVDTTGTGNADATLPVYDTTNPLFIEDLLLLENRDRAYDPNVYIMRGVYNTQDIDFDLTQFGLFLNNDTIFITFHYNNMIDMYGRKLMNGDVIEVPNLKDYYPLDSAIARAIPKYYVIQDASYASEGFSQTWLPHLWRVKATPMVNAQEYNDITNKPFEPENIWDNGNFYPAGTIVNAGDVYYRAKQNVPADIDITNTAYWEVKTPNTIAEVISTRNKDLEINDAILIQADAEVPLSGYDNGKFYILATADGQPAGAGLTADGSTTVDGSQGGEGTTPKSFGYAMGYLTGDDKAPNGLPVTPGVSFPTNPAAGDYALRLDYLPNRLFRYNGAMWVKISDSVRTDLNNGPDNLTLRSSFVNNSAVVPTTDRGPIPSRQSLSEILKPKADNGG</sequence>
<evidence type="ECO:0000313" key="2">
    <source>
        <dbReference type="EMBL" id="CAB4164076.1"/>
    </source>
</evidence>
<dbReference type="EMBL" id="LR796776">
    <property type="protein sequence ID" value="CAB4165684.1"/>
    <property type="molecule type" value="Genomic_DNA"/>
</dbReference>
<proteinExistence type="predicted"/>
<accession>A0A6J5PDN4</accession>
<name>A0A6J5PDN4_9CAUD</name>
<dbReference type="EMBL" id="LR797502">
    <property type="protein sequence ID" value="CAB4221046.1"/>
    <property type="molecule type" value="Genomic_DNA"/>
</dbReference>
<reference evidence="3" key="1">
    <citation type="submission" date="2020-04" db="EMBL/GenBank/DDBJ databases">
        <authorList>
            <person name="Chiriac C."/>
            <person name="Salcher M."/>
            <person name="Ghai R."/>
            <person name="Kavagutti S V."/>
        </authorList>
    </citation>
    <scope>NUCLEOTIDE SEQUENCE</scope>
</reference>
<evidence type="ECO:0000313" key="4">
    <source>
        <dbReference type="EMBL" id="CAB4186632.1"/>
    </source>
</evidence>
<feature type="region of interest" description="Disordered" evidence="1">
    <location>
        <begin position="404"/>
        <end position="432"/>
    </location>
</feature>
<feature type="region of interest" description="Disordered" evidence="1">
    <location>
        <begin position="300"/>
        <end position="319"/>
    </location>
</feature>
<organism evidence="3">
    <name type="scientific">uncultured Caudovirales phage</name>
    <dbReference type="NCBI Taxonomy" id="2100421"/>
    <lineage>
        <taxon>Viruses</taxon>
        <taxon>Duplodnaviria</taxon>
        <taxon>Heunggongvirae</taxon>
        <taxon>Uroviricota</taxon>
        <taxon>Caudoviricetes</taxon>
        <taxon>Peduoviridae</taxon>
        <taxon>Maltschvirus</taxon>
        <taxon>Maltschvirus maltsch</taxon>
    </lineage>
</organism>
<evidence type="ECO:0000313" key="3">
    <source>
        <dbReference type="EMBL" id="CAB4165684.1"/>
    </source>
</evidence>
<evidence type="ECO:0000256" key="1">
    <source>
        <dbReference type="SAM" id="MobiDB-lite"/>
    </source>
</evidence>
<evidence type="ECO:0000313" key="5">
    <source>
        <dbReference type="EMBL" id="CAB4221046.1"/>
    </source>
</evidence>
<gene>
    <name evidence="4" type="ORF">UFOVP1146_12</name>
    <name evidence="5" type="ORF">UFOVP1638_133</name>
    <name evidence="2" type="ORF">UFOVP812_345</name>
    <name evidence="3" type="ORF">UFOVP818_220</name>
</gene>